<reference evidence="6" key="1">
    <citation type="submission" date="2016-08" db="EMBL/GenBank/DDBJ databases">
        <authorList>
            <person name="Seilhamer J.J."/>
        </authorList>
    </citation>
    <scope>NUCLEOTIDE SEQUENCE</scope>
    <source>
        <strain evidence="6">86-1</strain>
    </source>
</reference>
<keyword evidence="2 6" id="KW-0413">Isomerase</keyword>
<evidence type="ECO:0000256" key="3">
    <source>
        <dbReference type="PROSITE-ProRule" id="PRU00182"/>
    </source>
</evidence>
<dbReference type="PANTHER" id="PTHR21600:SF87">
    <property type="entry name" value="RNA PSEUDOURIDYLATE SYNTHASE DOMAIN-CONTAINING PROTEIN 1"/>
    <property type="match status" value="1"/>
</dbReference>
<evidence type="ECO:0000256" key="1">
    <source>
        <dbReference type="ARBA" id="ARBA00010876"/>
    </source>
</evidence>
<accession>A0A212L007</accession>
<dbReference type="InterPro" id="IPR050188">
    <property type="entry name" value="RluA_PseudoU_synthase"/>
</dbReference>
<feature type="region of interest" description="Disordered" evidence="4">
    <location>
        <begin position="1"/>
        <end position="28"/>
    </location>
</feature>
<dbReference type="Pfam" id="PF00849">
    <property type="entry name" value="PseudoU_synth_2"/>
    <property type="match status" value="1"/>
</dbReference>
<evidence type="ECO:0000256" key="4">
    <source>
        <dbReference type="SAM" id="MobiDB-lite"/>
    </source>
</evidence>
<organism evidence="6">
    <name type="scientific">uncultured Desulfovibrio sp</name>
    <dbReference type="NCBI Taxonomy" id="167968"/>
    <lineage>
        <taxon>Bacteria</taxon>
        <taxon>Pseudomonadati</taxon>
        <taxon>Thermodesulfobacteriota</taxon>
        <taxon>Desulfovibrionia</taxon>
        <taxon>Desulfovibrionales</taxon>
        <taxon>Desulfovibrionaceae</taxon>
        <taxon>Desulfovibrio</taxon>
        <taxon>environmental samples</taxon>
    </lineage>
</organism>
<dbReference type="AlphaFoldDB" id="A0A212L007"/>
<dbReference type="Gene3D" id="3.30.2350.10">
    <property type="entry name" value="Pseudouridine synthase"/>
    <property type="match status" value="1"/>
</dbReference>
<dbReference type="CDD" id="cd00165">
    <property type="entry name" value="S4"/>
    <property type="match status" value="1"/>
</dbReference>
<name>A0A212L007_9BACT</name>
<dbReference type="GO" id="GO:0000455">
    <property type="term" value="P:enzyme-directed rRNA pseudouridine synthesis"/>
    <property type="evidence" value="ECO:0007669"/>
    <property type="project" value="TreeGrafter"/>
</dbReference>
<dbReference type="EMBL" id="FMJC01000001">
    <property type="protein sequence ID" value="SCM70860.1"/>
    <property type="molecule type" value="Genomic_DNA"/>
</dbReference>
<dbReference type="InterPro" id="IPR006145">
    <property type="entry name" value="PsdUridine_synth_RsuA/RluA"/>
</dbReference>
<evidence type="ECO:0000313" key="6">
    <source>
        <dbReference type="EMBL" id="SCM70860.1"/>
    </source>
</evidence>
<dbReference type="GO" id="GO:0009982">
    <property type="term" value="F:pseudouridine synthase activity"/>
    <property type="evidence" value="ECO:0007669"/>
    <property type="project" value="InterPro"/>
</dbReference>
<dbReference type="InterPro" id="IPR006224">
    <property type="entry name" value="PsdUridine_synth_RluA-like_CS"/>
</dbReference>
<proteinExistence type="inferred from homology"/>
<sequence>MPLDAARALRQSVPMSDDNPPPTMALDSSATECPVVHETESGQKLLQFLQRRLNLPQAMLHRWVRTGQVRINGCRCKPFSRVQAGDLVRLPPFAIKMAAQCDDPLPAPARKLRNSEDAASGPPLPPLVGSSGYLWAFDKPAGLPTHPGTGHEDSLTTRLAQHFANASFMPTPVHRLDKETSGILLVAASYAALDEAQQALRGQRMVKEYVAWIAGRWPHEETCLVRHFLRKDAVRGFEKMCTVGAEAADGKEALCLVRPLIVEDGASLVQVRLLTGRTHQIRTQLASLGHPVLGDAKYGQARPGSPLYLHALRMILPEGASFASLPPWVGARALTDLPEPIGCGDGLPSPPPLVCGVFPLGGEGATISPLH</sequence>
<comment type="similarity">
    <text evidence="1">Belongs to the pseudouridine synthase RluA family.</text>
</comment>
<evidence type="ECO:0000256" key="2">
    <source>
        <dbReference type="ARBA" id="ARBA00023235"/>
    </source>
</evidence>
<dbReference type="GO" id="GO:0140098">
    <property type="term" value="F:catalytic activity, acting on RNA"/>
    <property type="evidence" value="ECO:0007669"/>
    <property type="project" value="UniProtKB-ARBA"/>
</dbReference>
<feature type="domain" description="Pseudouridine synthase RsuA/RluA-like" evidence="5">
    <location>
        <begin position="134"/>
        <end position="287"/>
    </location>
</feature>
<dbReference type="SUPFAM" id="SSF55120">
    <property type="entry name" value="Pseudouridine synthase"/>
    <property type="match status" value="1"/>
</dbReference>
<dbReference type="GO" id="GO:0003723">
    <property type="term" value="F:RNA binding"/>
    <property type="evidence" value="ECO:0007669"/>
    <property type="project" value="UniProtKB-KW"/>
</dbReference>
<dbReference type="CDD" id="cd02869">
    <property type="entry name" value="PseudoU_synth_RluA_like"/>
    <property type="match status" value="1"/>
</dbReference>
<dbReference type="PANTHER" id="PTHR21600">
    <property type="entry name" value="MITOCHONDRIAL RNA PSEUDOURIDINE SYNTHASE"/>
    <property type="match status" value="1"/>
</dbReference>
<dbReference type="PROSITE" id="PS50889">
    <property type="entry name" value="S4"/>
    <property type="match status" value="1"/>
</dbReference>
<dbReference type="InterPro" id="IPR036986">
    <property type="entry name" value="S4_RNA-bd_sf"/>
</dbReference>
<evidence type="ECO:0000259" key="5">
    <source>
        <dbReference type="Pfam" id="PF00849"/>
    </source>
</evidence>
<dbReference type="PROSITE" id="PS01129">
    <property type="entry name" value="PSI_RLU"/>
    <property type="match status" value="1"/>
</dbReference>
<protein>
    <submittedName>
        <fullName evidence="6">Pseudouridine synthase</fullName>
        <ecNumber evidence="6">5.4.99.-</ecNumber>
    </submittedName>
</protein>
<gene>
    <name evidence="6" type="ORF">KL86DES1_10682</name>
</gene>
<dbReference type="InterPro" id="IPR020103">
    <property type="entry name" value="PsdUridine_synth_cat_dom_sf"/>
</dbReference>
<dbReference type="EC" id="5.4.99.-" evidence="6"/>
<dbReference type="SUPFAM" id="SSF55174">
    <property type="entry name" value="Alpha-L RNA-binding motif"/>
    <property type="match status" value="1"/>
</dbReference>
<keyword evidence="3" id="KW-0694">RNA-binding</keyword>
<dbReference type="Gene3D" id="3.10.290.10">
    <property type="entry name" value="RNA-binding S4 domain"/>
    <property type="match status" value="1"/>
</dbReference>